<evidence type="ECO:0000313" key="3">
    <source>
        <dbReference type="Proteomes" id="UP000198809"/>
    </source>
</evidence>
<dbReference type="Proteomes" id="UP000683429">
    <property type="component" value="Chromosome"/>
</dbReference>
<organism evidence="2 3">
    <name type="scientific">Paenibacillus sophorae</name>
    <dbReference type="NCBI Taxonomy" id="1333845"/>
    <lineage>
        <taxon>Bacteria</taxon>
        <taxon>Bacillati</taxon>
        <taxon>Bacillota</taxon>
        <taxon>Bacilli</taxon>
        <taxon>Bacillales</taxon>
        <taxon>Paenibacillaceae</taxon>
        <taxon>Paenibacillus</taxon>
    </lineage>
</organism>
<reference evidence="2 3" key="1">
    <citation type="submission" date="2016-10" db="EMBL/GenBank/DDBJ databases">
        <authorList>
            <person name="de Groot N.N."/>
        </authorList>
    </citation>
    <scope>NUCLEOTIDE SEQUENCE [LARGE SCALE GENOMIC DNA]</scope>
    <source>
        <strain evidence="2 3">CGMCC 1.10238</strain>
    </source>
</reference>
<name>A0A1H8GPT4_9BACL</name>
<keyword evidence="4" id="KW-1185">Reference proteome</keyword>
<gene>
    <name evidence="1" type="ORF">KP014_20550</name>
    <name evidence="2" type="ORF">SAMN04487895_101601</name>
</gene>
<dbReference type="STRING" id="1333845.SAMN04487895_101601"/>
<evidence type="ECO:0000313" key="1">
    <source>
        <dbReference type="EMBL" id="QWU14300.1"/>
    </source>
</evidence>
<evidence type="ECO:0000313" key="4">
    <source>
        <dbReference type="Proteomes" id="UP000683429"/>
    </source>
</evidence>
<reference evidence="1 4" key="2">
    <citation type="submission" date="2021-06" db="EMBL/GenBank/DDBJ databases">
        <title>Whole genome sequence of Paenibacillus sophorae DSM23020 for comparative genomics.</title>
        <authorList>
            <person name="Kim M.-J."/>
            <person name="Lee G."/>
            <person name="Shin J.-H."/>
        </authorList>
    </citation>
    <scope>NUCLEOTIDE SEQUENCE [LARGE SCALE GENOMIC DNA]</scope>
    <source>
        <strain evidence="1 4">DSM 23020</strain>
    </source>
</reference>
<protein>
    <submittedName>
        <fullName evidence="2">Uncharacterized protein</fullName>
    </submittedName>
</protein>
<dbReference type="AlphaFoldDB" id="A0A1H8GPT4"/>
<evidence type="ECO:0000313" key="2">
    <source>
        <dbReference type="EMBL" id="SEN46022.1"/>
    </source>
</evidence>
<dbReference type="EMBL" id="FODH01000001">
    <property type="protein sequence ID" value="SEN46022.1"/>
    <property type="molecule type" value="Genomic_DNA"/>
</dbReference>
<dbReference type="Proteomes" id="UP000198809">
    <property type="component" value="Unassembled WGS sequence"/>
</dbReference>
<accession>A0A1H8GPT4</accession>
<proteinExistence type="predicted"/>
<dbReference type="OrthoDB" id="2970332at2"/>
<sequence length="125" mass="14864">MNLIEIQKFMKIVQNHSPNVFINSNFELIVEPKNNIYFLLEDVETDIDIKRKVLAWLSRPACKGVSEYWQKRIRAIINEYLGTDFTLEDMHEIYTYLGNDCNRKKTLKFIESGYDLALLKNRKED</sequence>
<dbReference type="RefSeq" id="WP_036588200.1">
    <property type="nucleotide sequence ID" value="NZ_CP076607.1"/>
</dbReference>
<dbReference type="EMBL" id="CP076607">
    <property type="protein sequence ID" value="QWU14300.1"/>
    <property type="molecule type" value="Genomic_DNA"/>
</dbReference>